<dbReference type="AlphaFoldDB" id="F4QGQ7"/>
<evidence type="ECO:0000256" key="1">
    <source>
        <dbReference type="SAM" id="Phobius"/>
    </source>
</evidence>
<dbReference type="EMBL" id="GL883077">
    <property type="protein sequence ID" value="EGF92509.1"/>
    <property type="molecule type" value="Genomic_DNA"/>
</dbReference>
<sequence length="70" mass="8028">MKFSLKSGMLGGQLGGGGWQYVIIMLLPLAITLYAQWSMQAQLQQMQDQILNPQQFQQQQGYYQQPGYQE</sequence>
<dbReference type="STRING" id="715226.ABI_09460"/>
<evidence type="ECO:0000313" key="2">
    <source>
        <dbReference type="EMBL" id="EGF92509.1"/>
    </source>
</evidence>
<dbReference type="HOGENOM" id="CLU_2749034_0_0_5"/>
<organism evidence="2 3">
    <name type="scientific">Asticcacaulis biprosthecium C19</name>
    <dbReference type="NCBI Taxonomy" id="715226"/>
    <lineage>
        <taxon>Bacteria</taxon>
        <taxon>Pseudomonadati</taxon>
        <taxon>Pseudomonadota</taxon>
        <taxon>Alphaproteobacteria</taxon>
        <taxon>Caulobacterales</taxon>
        <taxon>Caulobacteraceae</taxon>
        <taxon>Asticcacaulis</taxon>
    </lineage>
</organism>
<keyword evidence="1" id="KW-1133">Transmembrane helix</keyword>
<keyword evidence="1" id="KW-0472">Membrane</keyword>
<name>F4QGQ7_9CAUL</name>
<protein>
    <submittedName>
        <fullName evidence="2">Uncharacterized protein</fullName>
    </submittedName>
</protein>
<proteinExistence type="predicted"/>
<dbReference type="RefSeq" id="WP_006271686.1">
    <property type="nucleotide sequence ID" value="NZ_GL883077.1"/>
</dbReference>
<gene>
    <name evidence="2" type="ORF">ABI_09460</name>
</gene>
<evidence type="ECO:0000313" key="3">
    <source>
        <dbReference type="Proteomes" id="UP000006512"/>
    </source>
</evidence>
<keyword evidence="1" id="KW-0812">Transmembrane</keyword>
<reference evidence="3" key="1">
    <citation type="submission" date="2011-03" db="EMBL/GenBank/DDBJ databases">
        <title>Draft genome sequence of Brevundimonas diminuta.</title>
        <authorList>
            <person name="Brown P.J.B."/>
            <person name="Buechlein A."/>
            <person name="Hemmerich C."/>
            <person name="Brun Y.V."/>
        </authorList>
    </citation>
    <scope>NUCLEOTIDE SEQUENCE [LARGE SCALE GENOMIC DNA]</scope>
    <source>
        <strain evidence="3">C19</strain>
    </source>
</reference>
<feature type="transmembrane region" description="Helical" evidence="1">
    <location>
        <begin position="20"/>
        <end position="37"/>
    </location>
</feature>
<accession>F4QGQ7</accession>
<keyword evidence="3" id="KW-1185">Reference proteome</keyword>
<dbReference type="Proteomes" id="UP000006512">
    <property type="component" value="Unassembled WGS sequence"/>
</dbReference>